<accession>A0A4R6QHV7</accession>
<feature type="chain" id="PRO_5020298955" description="TraB family protein" evidence="1">
    <location>
        <begin position="22"/>
        <end position="274"/>
    </location>
</feature>
<dbReference type="RefSeq" id="WP_133703471.1">
    <property type="nucleotide sequence ID" value="NZ_SNXS01000011.1"/>
</dbReference>
<sequence>MNHRKQGLALALCLAAASVAAAEVQVMVLGTYHFGNPGQDVVNTQVDDVLSPRRQAELQTLTRRLAVFKPDKVMVERRATPPDSPELPGYLDWRQGKHQTRRNEVEQIGFRLADARGHTAAYGIDADGMFPFQALQDYARQQGMEPKLQAMVALLQQRSKDFEARQPRQSIPELLATINSPEALLRDHQFYTEALHFGQGDKQPGAELLGQWYTRNARICARIVQLARPGDRIVVVYGSGHAYLLRQCVLEQPGWRLVEAVPYLLGDKTGEIKD</sequence>
<feature type="signal peptide" evidence="1">
    <location>
        <begin position="1"/>
        <end position="21"/>
    </location>
</feature>
<organism evidence="2 3">
    <name type="scientific">Roseateles toxinivorans</name>
    <dbReference type="NCBI Taxonomy" id="270368"/>
    <lineage>
        <taxon>Bacteria</taxon>
        <taxon>Pseudomonadati</taxon>
        <taxon>Pseudomonadota</taxon>
        <taxon>Betaproteobacteria</taxon>
        <taxon>Burkholderiales</taxon>
        <taxon>Sphaerotilaceae</taxon>
        <taxon>Roseateles</taxon>
    </lineage>
</organism>
<evidence type="ECO:0000313" key="2">
    <source>
        <dbReference type="EMBL" id="TDP61622.1"/>
    </source>
</evidence>
<comment type="caution">
    <text evidence="2">The sequence shown here is derived from an EMBL/GenBank/DDBJ whole genome shotgun (WGS) entry which is preliminary data.</text>
</comment>
<dbReference type="EMBL" id="SNXS01000011">
    <property type="protein sequence ID" value="TDP61622.1"/>
    <property type="molecule type" value="Genomic_DNA"/>
</dbReference>
<evidence type="ECO:0000313" key="3">
    <source>
        <dbReference type="Proteomes" id="UP000295361"/>
    </source>
</evidence>
<proteinExistence type="predicted"/>
<protein>
    <recommendedName>
        <fullName evidence="4">TraB family protein</fullName>
    </recommendedName>
</protein>
<name>A0A4R6QHV7_9BURK</name>
<dbReference type="OrthoDB" id="69432at2"/>
<evidence type="ECO:0008006" key="4">
    <source>
        <dbReference type="Google" id="ProtNLM"/>
    </source>
</evidence>
<gene>
    <name evidence="2" type="ORF">DES47_11139</name>
</gene>
<reference evidence="2 3" key="1">
    <citation type="submission" date="2019-03" db="EMBL/GenBank/DDBJ databases">
        <title>Genomic Encyclopedia of Type Strains, Phase IV (KMG-IV): sequencing the most valuable type-strain genomes for metagenomic binning, comparative biology and taxonomic classification.</title>
        <authorList>
            <person name="Goeker M."/>
        </authorList>
    </citation>
    <scope>NUCLEOTIDE SEQUENCE [LARGE SCALE GENOMIC DNA]</scope>
    <source>
        <strain evidence="2 3">DSM 16998</strain>
    </source>
</reference>
<dbReference type="Proteomes" id="UP000295361">
    <property type="component" value="Unassembled WGS sequence"/>
</dbReference>
<dbReference type="InterPro" id="IPR043749">
    <property type="entry name" value="DUF5694"/>
</dbReference>
<dbReference type="InParanoid" id="A0A4R6QHV7"/>
<dbReference type="Pfam" id="PF18950">
    <property type="entry name" value="DUF5694"/>
    <property type="match status" value="1"/>
</dbReference>
<keyword evidence="1" id="KW-0732">Signal</keyword>
<dbReference type="AlphaFoldDB" id="A0A4R6QHV7"/>
<evidence type="ECO:0000256" key="1">
    <source>
        <dbReference type="SAM" id="SignalP"/>
    </source>
</evidence>
<keyword evidence="3" id="KW-1185">Reference proteome</keyword>